<dbReference type="GO" id="GO:0052621">
    <property type="term" value="F:diguanylate cyclase activity"/>
    <property type="evidence" value="ECO:0007669"/>
    <property type="project" value="TreeGrafter"/>
</dbReference>
<keyword evidence="3" id="KW-1185">Reference proteome</keyword>
<dbReference type="RefSeq" id="WP_025731524.1">
    <property type="nucleotide sequence ID" value="NZ_JAAIWK010000038.1"/>
</dbReference>
<dbReference type="FunFam" id="3.30.70.270:FF:000001">
    <property type="entry name" value="Diguanylate cyclase domain protein"/>
    <property type="match status" value="1"/>
</dbReference>
<dbReference type="PROSITE" id="PS50887">
    <property type="entry name" value="GGDEF"/>
    <property type="match status" value="1"/>
</dbReference>
<dbReference type="SUPFAM" id="SSF55073">
    <property type="entry name" value="Nucleotide cyclase"/>
    <property type="match status" value="1"/>
</dbReference>
<dbReference type="InterPro" id="IPR029787">
    <property type="entry name" value="Nucleotide_cyclase"/>
</dbReference>
<dbReference type="InterPro" id="IPR043128">
    <property type="entry name" value="Rev_trsase/Diguanyl_cyclase"/>
</dbReference>
<dbReference type="PANTHER" id="PTHR45138">
    <property type="entry name" value="REGULATORY COMPONENTS OF SENSORY TRANSDUCTION SYSTEM"/>
    <property type="match status" value="1"/>
</dbReference>
<protein>
    <submittedName>
        <fullName evidence="2">GGDEF domain-containing protein</fullName>
    </submittedName>
</protein>
<dbReference type="InterPro" id="IPR000160">
    <property type="entry name" value="GGDEF_dom"/>
</dbReference>
<dbReference type="EMBL" id="JAAIWK010000038">
    <property type="protein sequence ID" value="NEY21548.1"/>
    <property type="molecule type" value="Genomic_DNA"/>
</dbReference>
<dbReference type="Pfam" id="PF01590">
    <property type="entry name" value="GAF"/>
    <property type="match status" value="1"/>
</dbReference>
<dbReference type="Pfam" id="PF00990">
    <property type="entry name" value="GGDEF"/>
    <property type="match status" value="1"/>
</dbReference>
<name>A0A6M0PCU7_9BACI</name>
<dbReference type="NCBIfam" id="TIGR00254">
    <property type="entry name" value="GGDEF"/>
    <property type="match status" value="1"/>
</dbReference>
<dbReference type="Gene3D" id="3.30.450.40">
    <property type="match status" value="2"/>
</dbReference>
<dbReference type="SUPFAM" id="SSF55781">
    <property type="entry name" value="GAF domain-like"/>
    <property type="match status" value="2"/>
</dbReference>
<dbReference type="GO" id="GO:0005886">
    <property type="term" value="C:plasma membrane"/>
    <property type="evidence" value="ECO:0007669"/>
    <property type="project" value="TreeGrafter"/>
</dbReference>
<dbReference type="PANTHER" id="PTHR45138:SF9">
    <property type="entry name" value="DIGUANYLATE CYCLASE DGCM-RELATED"/>
    <property type="match status" value="1"/>
</dbReference>
<dbReference type="CDD" id="cd01949">
    <property type="entry name" value="GGDEF"/>
    <property type="match status" value="1"/>
</dbReference>
<reference evidence="2 3" key="1">
    <citation type="submission" date="2020-02" db="EMBL/GenBank/DDBJ databases">
        <authorList>
            <person name="Feng H."/>
        </authorList>
    </citation>
    <scope>NUCLEOTIDE SEQUENCE [LARGE SCALE GENOMIC DNA]</scope>
    <source>
        <strain evidence="2 3">Gsoil 114</strain>
    </source>
</reference>
<evidence type="ECO:0000313" key="3">
    <source>
        <dbReference type="Proteomes" id="UP000476934"/>
    </source>
</evidence>
<reference evidence="2 3" key="2">
    <citation type="submission" date="2020-03" db="EMBL/GenBank/DDBJ databases">
        <title>Bacillus aquiflavi sp. nov., isolated from yellow water of strong flavor Chinese baijiu in Yibin region of China.</title>
        <authorList>
            <person name="Xie J."/>
        </authorList>
    </citation>
    <scope>NUCLEOTIDE SEQUENCE [LARGE SCALE GENOMIC DNA]</scope>
    <source>
        <strain evidence="2 3">Gsoil 114</strain>
    </source>
</reference>
<evidence type="ECO:0000259" key="1">
    <source>
        <dbReference type="PROSITE" id="PS50887"/>
    </source>
</evidence>
<dbReference type="AlphaFoldDB" id="A0A6M0PCU7"/>
<dbReference type="Gene3D" id="3.30.70.270">
    <property type="match status" value="1"/>
</dbReference>
<dbReference type="GO" id="GO:1902201">
    <property type="term" value="P:negative regulation of bacterial-type flagellum-dependent cell motility"/>
    <property type="evidence" value="ECO:0007669"/>
    <property type="project" value="TreeGrafter"/>
</dbReference>
<dbReference type="Proteomes" id="UP000476934">
    <property type="component" value="Unassembled WGS sequence"/>
</dbReference>
<evidence type="ECO:0000313" key="2">
    <source>
        <dbReference type="EMBL" id="NEY21548.1"/>
    </source>
</evidence>
<dbReference type="SMART" id="SM00267">
    <property type="entry name" value="GGDEF"/>
    <property type="match status" value="1"/>
</dbReference>
<dbReference type="InterPro" id="IPR050469">
    <property type="entry name" value="Diguanylate_Cyclase"/>
</dbReference>
<sequence length="612" mass="71411">MEKSDLILDYKSHLFDLIKTNNKCEIKELINAIAELFDVKCAIYYAKDIENSEFYRIDYMYNPYYFNINETVSSYTINQLFKKDDYIHQPPTGKQFLSFFNFAFFISEYEMEDGCLFLSIPHHKFKEFSTTDFQHLVIESRNYIYLKKEFKLINQDRKKYIELYQVTDKFHSSMNTDNILFEVIHTLQRVFPEFEYTLMLSTDYSYNPKLPIQSFEYDSIDELAMEAYVSGSIQIATTIKNTRTLLYAPLRGRQGVYGVLQVAALAKHMFEKSDVEFIHLLATTAGNALENAKLYQKSMSSIEDLRLINTISQQLNSRTNLKETIQFLFSQIADAFNVSEIGFVLAQDNQYEILPGSSSIFEENEGRACIDRIYQQFLKKHEPLFISDLHKRYPQYRFRFASIMAIPMVQENSLEGFCVALHEDAYHFTFEMFKLFQSIIHHSTMALVNAMLREKLEKMVITDHLTQLFSKNYLNSRIEQSMKTDRQGTFILLDIDDFKKVNDTYGHQVGDEVLIQVAKLIRKNIRSTDVGARWGGEEMAIYLPEVSLKIGEKIAKRILKAVENHTKPPITISCGISYWSNVSEKVEKLFNRADAGLYHAKHLGKNRIVINH</sequence>
<dbReference type="InterPro" id="IPR003018">
    <property type="entry name" value="GAF"/>
</dbReference>
<feature type="domain" description="GGDEF" evidence="1">
    <location>
        <begin position="486"/>
        <end position="612"/>
    </location>
</feature>
<proteinExistence type="predicted"/>
<dbReference type="InterPro" id="IPR029016">
    <property type="entry name" value="GAF-like_dom_sf"/>
</dbReference>
<accession>A0A6M0PCU7</accession>
<dbReference type="GO" id="GO:0043709">
    <property type="term" value="P:cell adhesion involved in single-species biofilm formation"/>
    <property type="evidence" value="ECO:0007669"/>
    <property type="project" value="TreeGrafter"/>
</dbReference>
<gene>
    <name evidence="2" type="ORF">G4D61_16610</name>
</gene>
<organism evidence="2 3">
    <name type="scientific">Heyndrickxia ginsengihumi</name>
    <dbReference type="NCBI Taxonomy" id="363870"/>
    <lineage>
        <taxon>Bacteria</taxon>
        <taxon>Bacillati</taxon>
        <taxon>Bacillota</taxon>
        <taxon>Bacilli</taxon>
        <taxon>Bacillales</taxon>
        <taxon>Bacillaceae</taxon>
        <taxon>Heyndrickxia</taxon>
    </lineage>
</organism>
<comment type="caution">
    <text evidence="2">The sequence shown here is derived from an EMBL/GenBank/DDBJ whole genome shotgun (WGS) entry which is preliminary data.</text>
</comment>